<proteinExistence type="predicted"/>
<comment type="caution">
    <text evidence="2">The sequence shown here is derived from an EMBL/GenBank/DDBJ whole genome shotgun (WGS) entry which is preliminary data.</text>
</comment>
<gene>
    <name evidence="2" type="ORF">Pcinc_006340</name>
</gene>
<name>A0AAE1KYJ3_PETCI</name>
<dbReference type="EMBL" id="JAWQEG010000464">
    <property type="protein sequence ID" value="KAK3889779.1"/>
    <property type="molecule type" value="Genomic_DNA"/>
</dbReference>
<protein>
    <submittedName>
        <fullName evidence="2">Uncharacterized protein</fullName>
    </submittedName>
</protein>
<feature type="compositionally biased region" description="Polar residues" evidence="1">
    <location>
        <begin position="30"/>
        <end position="48"/>
    </location>
</feature>
<evidence type="ECO:0000313" key="2">
    <source>
        <dbReference type="EMBL" id="KAK3889779.1"/>
    </source>
</evidence>
<organism evidence="2 3">
    <name type="scientific">Petrolisthes cinctipes</name>
    <name type="common">Flat porcelain crab</name>
    <dbReference type="NCBI Taxonomy" id="88211"/>
    <lineage>
        <taxon>Eukaryota</taxon>
        <taxon>Metazoa</taxon>
        <taxon>Ecdysozoa</taxon>
        <taxon>Arthropoda</taxon>
        <taxon>Crustacea</taxon>
        <taxon>Multicrustacea</taxon>
        <taxon>Malacostraca</taxon>
        <taxon>Eumalacostraca</taxon>
        <taxon>Eucarida</taxon>
        <taxon>Decapoda</taxon>
        <taxon>Pleocyemata</taxon>
        <taxon>Anomura</taxon>
        <taxon>Galatheoidea</taxon>
        <taxon>Porcellanidae</taxon>
        <taxon>Petrolisthes</taxon>
    </lineage>
</organism>
<dbReference type="Proteomes" id="UP001286313">
    <property type="component" value="Unassembled WGS sequence"/>
</dbReference>
<evidence type="ECO:0000313" key="3">
    <source>
        <dbReference type="Proteomes" id="UP001286313"/>
    </source>
</evidence>
<dbReference type="AlphaFoldDB" id="A0AAE1KYJ3"/>
<keyword evidence="3" id="KW-1185">Reference proteome</keyword>
<sequence length="121" mass="13057">MASKPSSEQSASPSPACRGEGRHPCCGQRRASSPHSVLRESTPTSYSPAFSGFLDESMSVPELMKWLQHRVDSTKVKSSIQQPSTVSSPRAAREQVTVAEIHATPYSLQSPVQVDSPPTFS</sequence>
<reference evidence="2" key="1">
    <citation type="submission" date="2023-10" db="EMBL/GenBank/DDBJ databases">
        <title>Genome assemblies of two species of porcelain crab, Petrolisthes cinctipes and Petrolisthes manimaculis (Anomura: Porcellanidae).</title>
        <authorList>
            <person name="Angst P."/>
        </authorList>
    </citation>
    <scope>NUCLEOTIDE SEQUENCE</scope>
    <source>
        <strain evidence="2">PB745_01</strain>
        <tissue evidence="2">Gill</tissue>
    </source>
</reference>
<feature type="compositionally biased region" description="Low complexity" evidence="1">
    <location>
        <begin position="1"/>
        <end position="16"/>
    </location>
</feature>
<feature type="region of interest" description="Disordered" evidence="1">
    <location>
        <begin position="1"/>
        <end position="52"/>
    </location>
</feature>
<evidence type="ECO:0000256" key="1">
    <source>
        <dbReference type="SAM" id="MobiDB-lite"/>
    </source>
</evidence>
<accession>A0AAE1KYJ3</accession>